<name>A0A915J3M1_ROMCU</name>
<keyword evidence="3" id="KW-0813">Transport</keyword>
<accession>A0A915J3M1</accession>
<dbReference type="GO" id="GO:0005230">
    <property type="term" value="F:extracellular ligand-gated monoatomic ion channel activity"/>
    <property type="evidence" value="ECO:0007669"/>
    <property type="project" value="InterPro"/>
</dbReference>
<dbReference type="Gene3D" id="1.20.58.390">
    <property type="entry name" value="Neurotransmitter-gated ion-channel transmembrane domain"/>
    <property type="match status" value="1"/>
</dbReference>
<dbReference type="SUPFAM" id="SSF90112">
    <property type="entry name" value="Neurotransmitter-gated ion-channel transmembrane pore"/>
    <property type="match status" value="1"/>
</dbReference>
<dbReference type="Proteomes" id="UP000887565">
    <property type="component" value="Unplaced"/>
</dbReference>
<dbReference type="GO" id="GO:0005886">
    <property type="term" value="C:plasma membrane"/>
    <property type="evidence" value="ECO:0007669"/>
    <property type="project" value="UniProtKB-SubCell"/>
</dbReference>
<evidence type="ECO:0000313" key="15">
    <source>
        <dbReference type="WBParaSite" id="nRc.2.0.1.t21067-RA"/>
    </source>
</evidence>
<feature type="domain" description="Neurotransmitter-gated ion-channel transmembrane" evidence="13">
    <location>
        <begin position="90"/>
        <end position="174"/>
    </location>
</feature>
<dbReference type="InterPro" id="IPR036734">
    <property type="entry name" value="Neur_chan_lig-bd_sf"/>
</dbReference>
<keyword evidence="4" id="KW-1003">Cell membrane</keyword>
<reference evidence="15" key="1">
    <citation type="submission" date="2022-11" db="UniProtKB">
        <authorList>
            <consortium name="WormBaseParasite"/>
        </authorList>
    </citation>
    <scope>IDENTIFICATION</scope>
</reference>
<dbReference type="InterPro" id="IPR006201">
    <property type="entry name" value="Neur_channel"/>
</dbReference>
<evidence type="ECO:0000256" key="6">
    <source>
        <dbReference type="ARBA" id="ARBA00022729"/>
    </source>
</evidence>
<keyword evidence="5 11" id="KW-0812">Transmembrane</keyword>
<dbReference type="SUPFAM" id="SSF63712">
    <property type="entry name" value="Nicotinic receptor ligand binding domain-like"/>
    <property type="match status" value="1"/>
</dbReference>
<evidence type="ECO:0000256" key="11">
    <source>
        <dbReference type="SAM" id="Phobius"/>
    </source>
</evidence>
<evidence type="ECO:0000256" key="1">
    <source>
        <dbReference type="ARBA" id="ARBA00004141"/>
    </source>
</evidence>
<evidence type="ECO:0000256" key="7">
    <source>
        <dbReference type="ARBA" id="ARBA00022989"/>
    </source>
</evidence>
<protein>
    <submittedName>
        <fullName evidence="15">Uncharacterized protein</fullName>
    </submittedName>
</protein>
<keyword evidence="10" id="KW-0407">Ion channel</keyword>
<feature type="transmembrane region" description="Helical" evidence="11">
    <location>
        <begin position="87"/>
        <end position="106"/>
    </location>
</feature>
<dbReference type="InterPro" id="IPR006202">
    <property type="entry name" value="Neur_chan_lig-bd"/>
</dbReference>
<evidence type="ECO:0000256" key="2">
    <source>
        <dbReference type="ARBA" id="ARBA00004236"/>
    </source>
</evidence>
<dbReference type="CDD" id="cd19049">
    <property type="entry name" value="LGIC_TM_anion"/>
    <property type="match status" value="1"/>
</dbReference>
<proteinExistence type="predicted"/>
<organism evidence="14 15">
    <name type="scientific">Romanomermis culicivorax</name>
    <name type="common">Nematode worm</name>
    <dbReference type="NCBI Taxonomy" id="13658"/>
    <lineage>
        <taxon>Eukaryota</taxon>
        <taxon>Metazoa</taxon>
        <taxon>Ecdysozoa</taxon>
        <taxon>Nematoda</taxon>
        <taxon>Enoplea</taxon>
        <taxon>Dorylaimia</taxon>
        <taxon>Mermithida</taxon>
        <taxon>Mermithoidea</taxon>
        <taxon>Mermithidae</taxon>
        <taxon>Romanomermis</taxon>
    </lineage>
</organism>
<evidence type="ECO:0000256" key="9">
    <source>
        <dbReference type="ARBA" id="ARBA00023136"/>
    </source>
</evidence>
<keyword evidence="7 11" id="KW-1133">Transmembrane helix</keyword>
<evidence type="ECO:0000256" key="8">
    <source>
        <dbReference type="ARBA" id="ARBA00023065"/>
    </source>
</evidence>
<comment type="subcellular location">
    <subcellularLocation>
        <location evidence="2">Cell membrane</location>
    </subcellularLocation>
    <subcellularLocation>
        <location evidence="1">Membrane</location>
        <topology evidence="1">Multi-pass membrane protein</topology>
    </subcellularLocation>
</comment>
<feature type="transmembrane region" description="Helical" evidence="11">
    <location>
        <begin position="113"/>
        <end position="134"/>
    </location>
</feature>
<dbReference type="InterPro" id="IPR006028">
    <property type="entry name" value="GABAA/Glycine_rcpt"/>
</dbReference>
<dbReference type="PRINTS" id="PR00253">
    <property type="entry name" value="GABAARECEPTR"/>
</dbReference>
<dbReference type="OMA" id="CAVIRII"/>
<evidence type="ECO:0000256" key="3">
    <source>
        <dbReference type="ARBA" id="ARBA00022448"/>
    </source>
</evidence>
<dbReference type="AlphaFoldDB" id="A0A915J3M1"/>
<keyword evidence="8" id="KW-0406">Ion transport</keyword>
<sequence length="190" mass="21717">MGWSYFPFDSQTCSMDIASYAFTTEDLVYRWKNQNPIQMKHGLARSLAEFRIQSVLNNYCTSKTSTGEYSCLRASLILERSMGHHLIHFYIPCIALVFLSSLVFWLDKSTTRLMIGLSALFLTGSMTADVNSGLPRVSYLRAIDVWIAACLLFIIFSLVETVMVHYLSRKNVNECKTFANDEEHLQKSKI</sequence>
<dbReference type="InterPro" id="IPR006029">
    <property type="entry name" value="Neurotrans-gated_channel_TM"/>
</dbReference>
<evidence type="ECO:0000256" key="4">
    <source>
        <dbReference type="ARBA" id="ARBA00022475"/>
    </source>
</evidence>
<evidence type="ECO:0000259" key="13">
    <source>
        <dbReference type="Pfam" id="PF02932"/>
    </source>
</evidence>
<evidence type="ECO:0000313" key="14">
    <source>
        <dbReference type="Proteomes" id="UP000887565"/>
    </source>
</evidence>
<dbReference type="PANTHER" id="PTHR18945">
    <property type="entry name" value="NEUROTRANSMITTER GATED ION CHANNEL"/>
    <property type="match status" value="1"/>
</dbReference>
<dbReference type="GO" id="GO:0004888">
    <property type="term" value="F:transmembrane signaling receptor activity"/>
    <property type="evidence" value="ECO:0007669"/>
    <property type="project" value="InterPro"/>
</dbReference>
<dbReference type="Gene3D" id="2.70.170.10">
    <property type="entry name" value="Neurotransmitter-gated ion-channel ligand-binding domain"/>
    <property type="match status" value="1"/>
</dbReference>
<dbReference type="InterPro" id="IPR038050">
    <property type="entry name" value="Neuro_actylchol_rec"/>
</dbReference>
<dbReference type="WBParaSite" id="nRc.2.0.1.t21067-RA">
    <property type="protein sequence ID" value="nRc.2.0.1.t21067-RA"/>
    <property type="gene ID" value="nRc.2.0.1.g21067"/>
</dbReference>
<evidence type="ECO:0000259" key="12">
    <source>
        <dbReference type="Pfam" id="PF02931"/>
    </source>
</evidence>
<evidence type="ECO:0000256" key="5">
    <source>
        <dbReference type="ARBA" id="ARBA00022692"/>
    </source>
</evidence>
<dbReference type="Pfam" id="PF02931">
    <property type="entry name" value="Neur_chan_LBD"/>
    <property type="match status" value="1"/>
</dbReference>
<dbReference type="InterPro" id="IPR036719">
    <property type="entry name" value="Neuro-gated_channel_TM_sf"/>
</dbReference>
<keyword evidence="14" id="KW-1185">Reference proteome</keyword>
<dbReference type="Pfam" id="PF02932">
    <property type="entry name" value="Neur_chan_memb"/>
    <property type="match status" value="1"/>
</dbReference>
<keyword evidence="6" id="KW-0732">Signal</keyword>
<evidence type="ECO:0000256" key="10">
    <source>
        <dbReference type="ARBA" id="ARBA00023303"/>
    </source>
</evidence>
<feature type="transmembrane region" description="Helical" evidence="11">
    <location>
        <begin position="146"/>
        <end position="167"/>
    </location>
</feature>
<feature type="domain" description="Neurotransmitter-gated ion-channel ligand-binding" evidence="12">
    <location>
        <begin position="4"/>
        <end position="81"/>
    </location>
</feature>
<keyword evidence="9 11" id="KW-0472">Membrane</keyword>